<accession>A0A0K2URW0</accession>
<dbReference type="AlphaFoldDB" id="A0A0K2URW0"/>
<proteinExistence type="predicted"/>
<sequence length="89" mass="10172">TKTYPNFPKGNFVRRSIFLLLCWCSHPSRLLELLCDFVHGGRGQLKKVDDLFGHTTCSEGDCVLKLYNQVFPRKISLKKILNCKTAPCI</sequence>
<reference evidence="1" key="1">
    <citation type="submission" date="2014-05" db="EMBL/GenBank/DDBJ databases">
        <authorList>
            <person name="Chronopoulou M."/>
        </authorList>
    </citation>
    <scope>NUCLEOTIDE SEQUENCE</scope>
    <source>
        <tissue evidence="1">Whole organism</tissue>
    </source>
</reference>
<organism evidence="1">
    <name type="scientific">Lepeophtheirus salmonis</name>
    <name type="common">Salmon louse</name>
    <name type="synonym">Caligus salmonis</name>
    <dbReference type="NCBI Taxonomy" id="72036"/>
    <lineage>
        <taxon>Eukaryota</taxon>
        <taxon>Metazoa</taxon>
        <taxon>Ecdysozoa</taxon>
        <taxon>Arthropoda</taxon>
        <taxon>Crustacea</taxon>
        <taxon>Multicrustacea</taxon>
        <taxon>Hexanauplia</taxon>
        <taxon>Copepoda</taxon>
        <taxon>Siphonostomatoida</taxon>
        <taxon>Caligidae</taxon>
        <taxon>Lepeophtheirus</taxon>
    </lineage>
</organism>
<feature type="non-terminal residue" evidence="1">
    <location>
        <position position="1"/>
    </location>
</feature>
<protein>
    <submittedName>
        <fullName evidence="1">Uncharacterized protein</fullName>
    </submittedName>
</protein>
<name>A0A0K2URW0_LEPSM</name>
<evidence type="ECO:0000313" key="1">
    <source>
        <dbReference type="EMBL" id="CDW40466.1"/>
    </source>
</evidence>
<dbReference type="EMBL" id="HACA01023105">
    <property type="protein sequence ID" value="CDW40466.1"/>
    <property type="molecule type" value="Transcribed_RNA"/>
</dbReference>